<feature type="non-terminal residue" evidence="1">
    <location>
        <position position="1"/>
    </location>
</feature>
<proteinExistence type="predicted"/>
<keyword evidence="2" id="KW-1185">Reference proteome</keyword>
<accession>A0ACA9KR71</accession>
<evidence type="ECO:0000313" key="1">
    <source>
        <dbReference type="EMBL" id="CAG8488692.1"/>
    </source>
</evidence>
<reference evidence="1" key="1">
    <citation type="submission" date="2021-06" db="EMBL/GenBank/DDBJ databases">
        <authorList>
            <person name="Kallberg Y."/>
            <person name="Tangrot J."/>
            <person name="Rosling A."/>
        </authorList>
    </citation>
    <scope>NUCLEOTIDE SEQUENCE</scope>
    <source>
        <strain evidence="1">28 12/20/2015</strain>
    </source>
</reference>
<evidence type="ECO:0000313" key="2">
    <source>
        <dbReference type="Proteomes" id="UP000789366"/>
    </source>
</evidence>
<organism evidence="1 2">
    <name type="scientific">Cetraspora pellucida</name>
    <dbReference type="NCBI Taxonomy" id="1433469"/>
    <lineage>
        <taxon>Eukaryota</taxon>
        <taxon>Fungi</taxon>
        <taxon>Fungi incertae sedis</taxon>
        <taxon>Mucoromycota</taxon>
        <taxon>Glomeromycotina</taxon>
        <taxon>Glomeromycetes</taxon>
        <taxon>Diversisporales</taxon>
        <taxon>Gigasporaceae</taxon>
        <taxon>Cetraspora</taxon>
    </lineage>
</organism>
<dbReference type="Proteomes" id="UP000789366">
    <property type="component" value="Unassembled WGS sequence"/>
</dbReference>
<name>A0ACA9KR71_9GLOM</name>
<protein>
    <submittedName>
        <fullName evidence="1">15679_t:CDS:1</fullName>
    </submittedName>
</protein>
<dbReference type="EMBL" id="CAJVPW010001627">
    <property type="protein sequence ID" value="CAG8488692.1"/>
    <property type="molecule type" value="Genomic_DNA"/>
</dbReference>
<comment type="caution">
    <text evidence="1">The sequence shown here is derived from an EMBL/GenBank/DDBJ whole genome shotgun (WGS) entry which is preliminary data.</text>
</comment>
<sequence>NLENYSNSNENMSEFINLADEFTESDYKSQEANPYNYKK</sequence>
<gene>
    <name evidence="1" type="ORF">SPELUC_LOCUS2462</name>
</gene>